<dbReference type="AlphaFoldDB" id="A0A0K2TPI2"/>
<proteinExistence type="predicted"/>
<accession>A0A0K2TPI2</accession>
<keyword evidence="1" id="KW-1133">Transmembrane helix</keyword>
<reference evidence="2" key="1">
    <citation type="submission" date="2014-05" db="EMBL/GenBank/DDBJ databases">
        <authorList>
            <person name="Chronopoulou M."/>
        </authorList>
    </citation>
    <scope>NUCLEOTIDE SEQUENCE</scope>
    <source>
        <tissue evidence="2">Whole organism</tissue>
    </source>
</reference>
<name>A0A0K2TPI2_LEPSM</name>
<evidence type="ECO:0000256" key="1">
    <source>
        <dbReference type="SAM" id="Phobius"/>
    </source>
</evidence>
<feature type="transmembrane region" description="Helical" evidence="1">
    <location>
        <begin position="42"/>
        <end position="61"/>
    </location>
</feature>
<organism evidence="2">
    <name type="scientific">Lepeophtheirus salmonis</name>
    <name type="common">Salmon louse</name>
    <name type="synonym">Caligus salmonis</name>
    <dbReference type="NCBI Taxonomy" id="72036"/>
    <lineage>
        <taxon>Eukaryota</taxon>
        <taxon>Metazoa</taxon>
        <taxon>Ecdysozoa</taxon>
        <taxon>Arthropoda</taxon>
        <taxon>Crustacea</taxon>
        <taxon>Multicrustacea</taxon>
        <taxon>Hexanauplia</taxon>
        <taxon>Copepoda</taxon>
        <taxon>Siphonostomatoida</taxon>
        <taxon>Caligidae</taxon>
        <taxon>Lepeophtheirus</taxon>
    </lineage>
</organism>
<dbReference type="EMBL" id="HACA01010557">
    <property type="protein sequence ID" value="CDW27918.1"/>
    <property type="molecule type" value="Transcribed_RNA"/>
</dbReference>
<keyword evidence="1" id="KW-0472">Membrane</keyword>
<sequence length="64" mass="7109">MKGSMVKSISTTNHLKLNHSLLLGTSLDEELLVHVDHCLMNVTSQGVNIVMCTFIVLSLYLQHT</sequence>
<protein>
    <submittedName>
        <fullName evidence="2">Uncharacterized protein</fullName>
    </submittedName>
</protein>
<keyword evidence="1" id="KW-0812">Transmembrane</keyword>
<evidence type="ECO:0000313" key="2">
    <source>
        <dbReference type="EMBL" id="CDW27918.1"/>
    </source>
</evidence>